<name>A0A8X8WWR9_SALSN</name>
<evidence type="ECO:0000256" key="1">
    <source>
        <dbReference type="SAM" id="SignalP"/>
    </source>
</evidence>
<dbReference type="Proteomes" id="UP000298416">
    <property type="component" value="Unassembled WGS sequence"/>
</dbReference>
<keyword evidence="1" id="KW-0732">Signal</keyword>
<reference evidence="2" key="1">
    <citation type="submission" date="2018-01" db="EMBL/GenBank/DDBJ databases">
        <authorList>
            <person name="Mao J.F."/>
        </authorList>
    </citation>
    <scope>NUCLEOTIDE SEQUENCE</scope>
    <source>
        <strain evidence="2">Huo1</strain>
        <tissue evidence="2">Leaf</tissue>
    </source>
</reference>
<sequence length="83" mass="8830">MAVVVVLFSTLVLNLLCLALAFDPSPLQDFCVFDANIPEPGNFFYSGLHFPSNMSNPYRVGLKAARIPGLNGSHPAPLSPKGG</sequence>
<organism evidence="2">
    <name type="scientific">Salvia splendens</name>
    <name type="common">Scarlet sage</name>
    <dbReference type="NCBI Taxonomy" id="180675"/>
    <lineage>
        <taxon>Eukaryota</taxon>
        <taxon>Viridiplantae</taxon>
        <taxon>Streptophyta</taxon>
        <taxon>Embryophyta</taxon>
        <taxon>Tracheophyta</taxon>
        <taxon>Spermatophyta</taxon>
        <taxon>Magnoliopsida</taxon>
        <taxon>eudicotyledons</taxon>
        <taxon>Gunneridae</taxon>
        <taxon>Pentapetalae</taxon>
        <taxon>asterids</taxon>
        <taxon>lamiids</taxon>
        <taxon>Lamiales</taxon>
        <taxon>Lamiaceae</taxon>
        <taxon>Nepetoideae</taxon>
        <taxon>Mentheae</taxon>
        <taxon>Salviinae</taxon>
        <taxon>Salvia</taxon>
        <taxon>Salvia subgen. Calosphace</taxon>
        <taxon>core Calosphace</taxon>
    </lineage>
</organism>
<gene>
    <name evidence="2" type="ORF">SASPL_134840</name>
</gene>
<dbReference type="AlphaFoldDB" id="A0A8X8WWR9"/>
<keyword evidence="3" id="KW-1185">Reference proteome</keyword>
<evidence type="ECO:0000313" key="3">
    <source>
        <dbReference type="Proteomes" id="UP000298416"/>
    </source>
</evidence>
<evidence type="ECO:0000313" key="2">
    <source>
        <dbReference type="EMBL" id="KAG6402638.1"/>
    </source>
</evidence>
<dbReference type="InterPro" id="IPR014710">
    <property type="entry name" value="RmlC-like_jellyroll"/>
</dbReference>
<dbReference type="Gene3D" id="2.60.120.10">
    <property type="entry name" value="Jelly Rolls"/>
    <property type="match status" value="1"/>
</dbReference>
<reference evidence="2" key="2">
    <citation type="submission" date="2020-08" db="EMBL/GenBank/DDBJ databases">
        <title>Plant Genome Project.</title>
        <authorList>
            <person name="Zhang R.-G."/>
        </authorList>
    </citation>
    <scope>NUCLEOTIDE SEQUENCE</scope>
    <source>
        <strain evidence="2">Huo1</strain>
        <tissue evidence="2">Leaf</tissue>
    </source>
</reference>
<accession>A0A8X8WWR9</accession>
<comment type="caution">
    <text evidence="2">The sequence shown here is derived from an EMBL/GenBank/DDBJ whole genome shotgun (WGS) entry which is preliminary data.</text>
</comment>
<feature type="signal peptide" evidence="1">
    <location>
        <begin position="1"/>
        <end position="21"/>
    </location>
</feature>
<proteinExistence type="predicted"/>
<protein>
    <submittedName>
        <fullName evidence="2">Uncharacterized protein</fullName>
    </submittedName>
</protein>
<dbReference type="EMBL" id="PNBA02000013">
    <property type="protein sequence ID" value="KAG6402638.1"/>
    <property type="molecule type" value="Genomic_DNA"/>
</dbReference>
<feature type="chain" id="PRO_5036454790" evidence="1">
    <location>
        <begin position="22"/>
        <end position="83"/>
    </location>
</feature>